<dbReference type="GO" id="GO:0033063">
    <property type="term" value="C:Rad51B-Rad51C-Rad51D-XRCC2 complex"/>
    <property type="evidence" value="ECO:0007669"/>
    <property type="project" value="InterPro"/>
</dbReference>
<accession>A0A8H4R8J2</accession>
<proteinExistence type="predicted"/>
<comment type="caution">
    <text evidence="1">The sequence shown here is derived from an EMBL/GenBank/DDBJ whole genome shotgun (WGS) entry which is preliminary data.</text>
</comment>
<dbReference type="InterPro" id="IPR027417">
    <property type="entry name" value="P-loop_NTPase"/>
</dbReference>
<dbReference type="EMBL" id="JAACJL010000001">
    <property type="protein sequence ID" value="KAF4623632.1"/>
    <property type="molecule type" value="Genomic_DNA"/>
</dbReference>
<evidence type="ECO:0008006" key="3">
    <source>
        <dbReference type="Google" id="ProtNLM"/>
    </source>
</evidence>
<organism evidence="1 2">
    <name type="scientific">Agrocybe pediades</name>
    <dbReference type="NCBI Taxonomy" id="84607"/>
    <lineage>
        <taxon>Eukaryota</taxon>
        <taxon>Fungi</taxon>
        <taxon>Dikarya</taxon>
        <taxon>Basidiomycota</taxon>
        <taxon>Agaricomycotina</taxon>
        <taxon>Agaricomycetes</taxon>
        <taxon>Agaricomycetidae</taxon>
        <taxon>Agaricales</taxon>
        <taxon>Agaricineae</taxon>
        <taxon>Strophariaceae</taxon>
        <taxon>Agrocybe</taxon>
    </lineage>
</organism>
<dbReference type="GO" id="GO:0005815">
    <property type="term" value="C:microtubule organizing center"/>
    <property type="evidence" value="ECO:0007669"/>
    <property type="project" value="TreeGrafter"/>
</dbReference>
<protein>
    <recommendedName>
        <fullName evidence="3">DNA recombination and repair protein Rad51-like C-terminal domain-containing protein</fullName>
    </recommendedName>
</protein>
<gene>
    <name evidence="1" type="ORF">D9613_001904</name>
</gene>
<dbReference type="AlphaFoldDB" id="A0A8H4R8J2"/>
<dbReference type="CDD" id="cd19490">
    <property type="entry name" value="XRCC2"/>
    <property type="match status" value="1"/>
</dbReference>
<name>A0A8H4R8J2_9AGAR</name>
<reference evidence="1 2" key="1">
    <citation type="submission" date="2019-12" db="EMBL/GenBank/DDBJ databases">
        <authorList>
            <person name="Floudas D."/>
            <person name="Bentzer J."/>
            <person name="Ahren D."/>
            <person name="Johansson T."/>
            <person name="Persson P."/>
            <person name="Tunlid A."/>
        </authorList>
    </citation>
    <scope>NUCLEOTIDE SEQUENCE [LARGE SCALE GENOMIC DNA]</scope>
    <source>
        <strain evidence="1 2">CBS 102.39</strain>
    </source>
</reference>
<dbReference type="Proteomes" id="UP000521872">
    <property type="component" value="Unassembled WGS sequence"/>
</dbReference>
<keyword evidence="2" id="KW-1185">Reference proteome</keyword>
<sequence>MIESRFKNGGTGTTFTIITMSASSSADDILAQIPSESLQQLLVSVAHKIKPPPLTTIASLDSYLATVANPDTGPLISVHGPSSSGKTHLLYYLAATCVMPTSHSARALGGWSKAAFIFDLDGHFQLTRFRQVLIDRIQRALPALDVTKIVERCLTNTHIFQPLSSDHLAATLMHLPRYHEKHCPDIDLGMVCIHSINAFTWIDRFTAEQLGSSSTTKTPMQNVLYSLERLRSRYDMCVVLTDWGLPQQQQVPSVFNNVPCPSNTFASTLAQAPDEFNPTQSTFTIPVPHQVILTALPTMTYTIPRQVRWIAQASDHPQTSTLAGHITEDGVIIE</sequence>
<dbReference type="Gene3D" id="3.40.50.300">
    <property type="entry name" value="P-loop containing nucleotide triphosphate hydrolases"/>
    <property type="match status" value="1"/>
</dbReference>
<dbReference type="GO" id="GO:0042148">
    <property type="term" value="P:DNA strand invasion"/>
    <property type="evidence" value="ECO:0007669"/>
    <property type="project" value="TreeGrafter"/>
</dbReference>
<dbReference type="PANTHER" id="PTHR46644:SF2">
    <property type="entry name" value="DNA REPAIR PROTEIN XRCC2"/>
    <property type="match status" value="1"/>
</dbReference>
<dbReference type="InterPro" id="IPR030547">
    <property type="entry name" value="XRCC2"/>
</dbReference>
<dbReference type="PANTHER" id="PTHR46644">
    <property type="entry name" value="DNA REPAIR PROTEIN XRCC2"/>
    <property type="match status" value="1"/>
</dbReference>
<evidence type="ECO:0000313" key="2">
    <source>
        <dbReference type="Proteomes" id="UP000521872"/>
    </source>
</evidence>
<evidence type="ECO:0000313" key="1">
    <source>
        <dbReference type="EMBL" id="KAF4623632.1"/>
    </source>
</evidence>
<dbReference type="GO" id="GO:0005657">
    <property type="term" value="C:replication fork"/>
    <property type="evidence" value="ECO:0007669"/>
    <property type="project" value="InterPro"/>
</dbReference>
<dbReference type="SUPFAM" id="SSF52540">
    <property type="entry name" value="P-loop containing nucleoside triphosphate hydrolases"/>
    <property type="match status" value="1"/>
</dbReference>
<dbReference type="GO" id="GO:0000400">
    <property type="term" value="F:four-way junction DNA binding"/>
    <property type="evidence" value="ECO:0007669"/>
    <property type="project" value="TreeGrafter"/>
</dbReference>
<dbReference type="GO" id="GO:0000724">
    <property type="term" value="P:double-strand break repair via homologous recombination"/>
    <property type="evidence" value="ECO:0007669"/>
    <property type="project" value="InterPro"/>
</dbReference>